<evidence type="ECO:0000259" key="1">
    <source>
        <dbReference type="Pfam" id="PF13391"/>
    </source>
</evidence>
<gene>
    <name evidence="2" type="ORF">K1W69_18385</name>
</gene>
<proteinExistence type="predicted"/>
<dbReference type="InterPro" id="IPR003615">
    <property type="entry name" value="HNH_nuc"/>
</dbReference>
<keyword evidence="2" id="KW-0255">Endonuclease</keyword>
<dbReference type="Proteomes" id="UP001196509">
    <property type="component" value="Unassembled WGS sequence"/>
</dbReference>
<comment type="caution">
    <text evidence="2">The sequence shown here is derived from an EMBL/GenBank/DDBJ whole genome shotgun (WGS) entry which is preliminary data.</text>
</comment>
<reference evidence="2" key="1">
    <citation type="submission" date="2021-08" db="EMBL/GenBank/DDBJ databases">
        <title>Hoeflea bacterium WL0058 sp. nov., isolated from the sediment.</title>
        <authorList>
            <person name="Wang L."/>
            <person name="Zhang D."/>
        </authorList>
    </citation>
    <scope>NUCLEOTIDE SEQUENCE</scope>
    <source>
        <strain evidence="2">WL0058</strain>
    </source>
</reference>
<dbReference type="RefSeq" id="WP_220229874.1">
    <property type="nucleotide sequence ID" value="NZ_JAICBX010000003.1"/>
</dbReference>
<dbReference type="EMBL" id="JAICBX010000003">
    <property type="protein sequence ID" value="MBW8639170.1"/>
    <property type="molecule type" value="Genomic_DNA"/>
</dbReference>
<evidence type="ECO:0000313" key="2">
    <source>
        <dbReference type="EMBL" id="MBW8639170.1"/>
    </source>
</evidence>
<protein>
    <submittedName>
        <fullName evidence="2">HNH endonuclease</fullName>
    </submittedName>
</protein>
<accession>A0AAE3D125</accession>
<sequence length="319" mass="35515">MISVEDALGRVTGDQRTALQWYRDHTGHEVLWADMQDFSREHVRIVNQAKGIYKPAYTDYALSVRQTLEGPYADRPVDRRADGSWQYLYYQENQNPADRDKAATNRGLMNCMEDGVPVGVLLQRTPKPGVTYDVLGLALVTDWKDGYFVLEGFGEEGHARTSGDHTAAQAREAAEKLSEADTDFDPNSITDEREKRVAQITQRRGQAVFRKAVVAAYRGCCAVTGYDAIEALDAAHISPYRGAASNHVQNGLLLRADIHDLFDLGHLAIDTEDMTVVLSDALLETEYSGLQGQPVRLPTEAEHQPNKETLAAHRSWANI</sequence>
<keyword evidence="3" id="KW-1185">Reference proteome</keyword>
<keyword evidence="2" id="KW-0540">Nuclease</keyword>
<name>A0AAE3D125_9HYPH</name>
<dbReference type="AlphaFoldDB" id="A0AAE3D125"/>
<dbReference type="Pfam" id="PF13391">
    <property type="entry name" value="HNH_2"/>
    <property type="match status" value="1"/>
</dbReference>
<organism evidence="2 3">
    <name type="scientific">Flavimaribacter sediminis</name>
    <dbReference type="NCBI Taxonomy" id="2865987"/>
    <lineage>
        <taxon>Bacteria</taxon>
        <taxon>Pseudomonadati</taxon>
        <taxon>Pseudomonadota</taxon>
        <taxon>Alphaproteobacteria</taxon>
        <taxon>Hyphomicrobiales</taxon>
        <taxon>Rhizobiaceae</taxon>
        <taxon>Flavimaribacter</taxon>
    </lineage>
</organism>
<feature type="domain" description="HNH nuclease" evidence="1">
    <location>
        <begin position="221"/>
        <end position="270"/>
    </location>
</feature>
<keyword evidence="2" id="KW-0378">Hydrolase</keyword>
<dbReference type="GO" id="GO:0004519">
    <property type="term" value="F:endonuclease activity"/>
    <property type="evidence" value="ECO:0007669"/>
    <property type="project" value="UniProtKB-KW"/>
</dbReference>
<evidence type="ECO:0000313" key="3">
    <source>
        <dbReference type="Proteomes" id="UP001196509"/>
    </source>
</evidence>